<feature type="coiled-coil region" evidence="1">
    <location>
        <begin position="622"/>
        <end position="649"/>
    </location>
</feature>
<sequence>MAGLDQQSVINLVINGQRARASADEIAVALNGVRAARRRLREEEDPARYRELTNQQRALTNAAREYRLEVDRNANEQKSFFADFRRGFMEINGLAGNVALGTLMANGIMAGVGALKSLISSVIQTYTVFEKFDAVLTNALGDAGSSRRALNNLQKFAAETPFSLEELTSAYVKFVNRGIIPSMDEMREMGDLAASQGKTFDQLAEAILDATTGEFERMKEFGIRAQKDGDTVKLSFKGITLEVQNSEEAIKNAILTFGKMDGVAGGMEKMSKTVGGGIANISDNWDRLLSTLGSRTGGWLQSAVSALNDHLNMLVDAVKSADQRMKEDADNYAETALKSFNKHNQQEQLAIYEGTRLRINDIEQQLARLDARYKVIRLQRGTGEEREYIENEQHDLELTLHREQAFVEAVDADRKQKAAAEVRKREQERLKEEADRKEAAKKYQQSLGQYESELESIRSSYTALAAVAQKGTIDELDAQLAVIDDKYKKLLEKLQKLAKDPHASASDKKEIGSMIKNLPGLKKQEKIQAEEKNNQQQDKEDSNAIASAYREGEANINNYYDDAGNKLNDDQAAALQLASTEEQRIQIKQEFQAKELDLQLMHYQALLTYQEQFGGSTAEIEAKISKQKLAIAENDIKNKQDSVNKQNALEEKRLEYATQITNGLASLIEVTMGNSKLGIMFQRTLTIAQMAIDTATAISAVTANNAKTSLTPIDYAIRVAAAIVTVMANMARAQAAIKSADNVPEPKATKKARKGAFIQTGPTHEQGGISVYDNKAGKELLEMERDEYIAVYSGAAYRNNKELIDKLMFNSMYNNGASVNVSSVSRAITMARQGAFIQAPGYSSNSTNPTTAPMSFVNDNSELIAAVNALNNNFEKFARKPWAFPVLDLEEEQKKIEKIRQQATM</sequence>
<dbReference type="Proteomes" id="UP000282759">
    <property type="component" value="Unassembled WGS sequence"/>
</dbReference>
<dbReference type="OrthoDB" id="840436at2"/>
<dbReference type="AlphaFoldDB" id="A0A3S2V8B8"/>
<evidence type="ECO:0008006" key="4">
    <source>
        <dbReference type="Google" id="ProtNLM"/>
    </source>
</evidence>
<accession>A0A3S2V8B8</accession>
<evidence type="ECO:0000313" key="2">
    <source>
        <dbReference type="EMBL" id="RVU01074.1"/>
    </source>
</evidence>
<proteinExistence type="predicted"/>
<keyword evidence="1" id="KW-0175">Coiled coil</keyword>
<dbReference type="RefSeq" id="WP_127704785.1">
    <property type="nucleotide sequence ID" value="NZ_SACK01000003.1"/>
</dbReference>
<comment type="caution">
    <text evidence="2">The sequence shown here is derived from an EMBL/GenBank/DDBJ whole genome shotgun (WGS) entry which is preliminary data.</text>
</comment>
<reference evidence="2 3" key="1">
    <citation type="submission" date="2019-01" db="EMBL/GenBank/DDBJ databases">
        <authorList>
            <person name="Chen W.-M."/>
        </authorList>
    </citation>
    <scope>NUCLEOTIDE SEQUENCE [LARGE SCALE GENOMIC DNA]</scope>
    <source>
        <strain evidence="2 3">YBJ-36</strain>
    </source>
</reference>
<gene>
    <name evidence="2" type="ORF">EOD41_10695</name>
</gene>
<feature type="coiled-coil region" evidence="1">
    <location>
        <begin position="417"/>
        <end position="542"/>
    </location>
</feature>
<evidence type="ECO:0000256" key="1">
    <source>
        <dbReference type="SAM" id="Coils"/>
    </source>
</evidence>
<protein>
    <recommendedName>
        <fullName evidence="4">Phage tail tape measure protein</fullName>
    </recommendedName>
</protein>
<feature type="coiled-coil region" evidence="1">
    <location>
        <begin position="352"/>
        <end position="379"/>
    </location>
</feature>
<keyword evidence="3" id="KW-1185">Reference proteome</keyword>
<organism evidence="2 3">
    <name type="scientific">Mucilaginibacter limnophilus</name>
    <dbReference type="NCBI Taxonomy" id="1932778"/>
    <lineage>
        <taxon>Bacteria</taxon>
        <taxon>Pseudomonadati</taxon>
        <taxon>Bacteroidota</taxon>
        <taxon>Sphingobacteriia</taxon>
        <taxon>Sphingobacteriales</taxon>
        <taxon>Sphingobacteriaceae</taxon>
        <taxon>Mucilaginibacter</taxon>
    </lineage>
</organism>
<name>A0A3S2V8B8_9SPHI</name>
<dbReference type="EMBL" id="SACK01000003">
    <property type="protein sequence ID" value="RVU01074.1"/>
    <property type="molecule type" value="Genomic_DNA"/>
</dbReference>
<evidence type="ECO:0000313" key="3">
    <source>
        <dbReference type="Proteomes" id="UP000282759"/>
    </source>
</evidence>